<keyword evidence="12" id="KW-0862">Zinc</keyword>
<feature type="domain" description="UBP-type" evidence="19">
    <location>
        <begin position="589"/>
        <end position="700"/>
    </location>
</feature>
<proteinExistence type="inferred from homology"/>
<sequence>MHRIFGLHDIVVKVFSLVEENRDLYSLARVDRRVSKAALDILWNDITLDKYLYLFRQELAPMGDAQMKSFPGVSLSLSHLDKIKTYAVRVRTLRRGLVFSLAELIAVSAIHRQDPVIFPYLHNLVWHNGHIDELPLLIIFFAPTLKLVNLRDIQPITSDNTLENSYESSMLTPLNGLLTRTIHLQKLYLPIPARSLEAQSDSSATHIPDITDDYRAACETFFDNGAGDYLVEIDIILTPGILRRVGRLSRLRYLRLYQISYQEELEDMLDEDNAKTSTVDNHDNMAPFPSLECLSLRQLKSLSRITMMLFQFSCIPRYEFHAEIELMPSEDDLSWLVHILTNSQRTLKTFGLRVGSESLSRFLPNPESSIRFRTTFRPLLRCVDMRYLFLQIPFQIEFTDSDVRNIVQSCSHLQILYLGENPADMLSIKGITDLAKCPALQYVHLSFSIRKRELSHFFGKTDISEGPAASCPSLERMHINRSTIEVGCAVGTAFLFQVCFPRAELAVIEEPSGVHDGRSSMVERWEEVKEGMKACSVSGASDSPVIYPVVCRGLCPIEDVSSRQEFGYPSSRTVTKSVTLTLASLNAFMSSVHISQLAAIPNPRLNQVVHREECTQCFDNQDLAEGIDVCLSCFNGGCVGMDETRKHAQLHSQKTGHPFSLNIRRILKPSSRRDSSGPPLKKIAIIEESEEEKYTYETTIRCWTYNGNGKLMPELSTNQEVQRLSTAVMQSMSSARKSEVKSWEEEIVACEHTLTLQQHETGPILSSGLAQCVKCDIKDNLWLCLTCGSLGCGRQQYGGIGGNGHGLQHYQESGHPISVKLGTITPEGNADIFCYTCGDSKLDHDLSHHLAMFGINIATQTKTEKSITELQIEQNLKFDFSLTGEDGKALEPVFGPGLTGLRNLGNSCYMASTLQTIFSLPSFKNQYFNAFYDHARICPEPFPANCIDCQMCKMADGLLSGRYSVARSSLSSTAATAVSEPMTVDADPLVHPSPSPVFQEGIKPIMFKDLIGRGHAEFATMRQQDAEEFLAHLLKTLRQQARRTGKNDSNATDIFKFGMQQRLECGVCHGVKYRVDEHDVLSLGVEAKEVGKDEDGKIEYATVGLLDCIANALGVEDIEYRCNRCDRDIFAKKQTLFATFPDVLVVHAKKFQLVNWVPAKLDIHVELPPKDILTLDSFLGKGAQEGEDVLLEDSGSNQPTVQDARPEPSFNEAALEQLQTMGFPLVRCQKALLATGNSDAEVAMEWLFAHMDDSDIDEPIQSQASANPASTASPEQISMLNDMGFTTAQAQKALRETGGDMERAVEWLFNHPDDSGEDNAVAAASSSLTIPTFGGSATLPAKFYLKAFISHKGPSVHSGHYVAHIRTERGWTLFNDEKVVKADDESVEQLKKLAYLYIFERAKDA</sequence>
<organism evidence="20 21">
    <name type="scientific">Clathrus columnatus</name>
    <dbReference type="NCBI Taxonomy" id="1419009"/>
    <lineage>
        <taxon>Eukaryota</taxon>
        <taxon>Fungi</taxon>
        <taxon>Dikarya</taxon>
        <taxon>Basidiomycota</taxon>
        <taxon>Agaricomycotina</taxon>
        <taxon>Agaricomycetes</taxon>
        <taxon>Phallomycetidae</taxon>
        <taxon>Phallales</taxon>
        <taxon>Clathraceae</taxon>
        <taxon>Clathrus</taxon>
    </lineage>
</organism>
<keyword evidence="8 16" id="KW-0863">Zinc-finger</keyword>
<dbReference type="FunFam" id="1.10.8.10:FF:000086">
    <property type="entry name" value="Ubiquitin carboxyl-terminal hydrolase"/>
    <property type="match status" value="1"/>
</dbReference>
<dbReference type="SUPFAM" id="SSF54001">
    <property type="entry name" value="Cysteine proteinases"/>
    <property type="match status" value="1"/>
</dbReference>
<feature type="domain" description="USP" evidence="18">
    <location>
        <begin position="899"/>
        <end position="1402"/>
    </location>
</feature>
<dbReference type="Pfam" id="PF17807">
    <property type="entry name" value="zf-UBP_var"/>
    <property type="match status" value="1"/>
</dbReference>
<evidence type="ECO:0000259" key="17">
    <source>
        <dbReference type="PROSITE" id="PS50030"/>
    </source>
</evidence>
<evidence type="ECO:0000256" key="12">
    <source>
        <dbReference type="ARBA" id="ARBA00022833"/>
    </source>
</evidence>
<dbReference type="GO" id="GO:0005829">
    <property type="term" value="C:cytosol"/>
    <property type="evidence" value="ECO:0007669"/>
    <property type="project" value="TreeGrafter"/>
</dbReference>
<dbReference type="InterPro" id="IPR041432">
    <property type="entry name" value="UBP13_Znf-UBP_var"/>
</dbReference>
<dbReference type="PROSITE" id="PS50030">
    <property type="entry name" value="UBA"/>
    <property type="match status" value="2"/>
</dbReference>
<comment type="catalytic activity">
    <reaction evidence="1">
        <text>Thiol-dependent hydrolysis of ester, thioester, amide, peptide and isopeptide bonds formed by the C-terminal Gly of ubiquitin (a 76-residue protein attached to proteins as an intracellular targeting signal).</text>
        <dbReference type="EC" id="3.4.19.12"/>
    </reaction>
</comment>
<feature type="domain" description="UBA" evidence="17">
    <location>
        <begin position="1209"/>
        <end position="1250"/>
    </location>
</feature>
<evidence type="ECO:0000256" key="14">
    <source>
        <dbReference type="ARBA" id="ARBA00029889"/>
    </source>
</evidence>
<evidence type="ECO:0000256" key="4">
    <source>
        <dbReference type="ARBA" id="ARBA00014611"/>
    </source>
</evidence>
<dbReference type="PROSITE" id="PS00972">
    <property type="entry name" value="USP_1"/>
    <property type="match status" value="1"/>
</dbReference>
<keyword evidence="5" id="KW-0645">Protease</keyword>
<evidence type="ECO:0000256" key="13">
    <source>
        <dbReference type="ARBA" id="ARBA00029877"/>
    </source>
</evidence>
<dbReference type="InterPro" id="IPR001394">
    <property type="entry name" value="Peptidase_C19_UCH"/>
</dbReference>
<dbReference type="FunFam" id="3.30.40.10:FF:000587">
    <property type="entry name" value="Ubiquitin carboxyl-terminal hydrolase"/>
    <property type="match status" value="1"/>
</dbReference>
<dbReference type="PANTHER" id="PTHR24006:SF664">
    <property type="entry name" value="UBIQUITIN CARBOXYL-TERMINAL HYDROLASE"/>
    <property type="match status" value="1"/>
</dbReference>
<dbReference type="InterPro" id="IPR028889">
    <property type="entry name" value="USP"/>
</dbReference>
<evidence type="ECO:0000256" key="1">
    <source>
        <dbReference type="ARBA" id="ARBA00000707"/>
    </source>
</evidence>
<dbReference type="SUPFAM" id="SSF52047">
    <property type="entry name" value="RNI-like"/>
    <property type="match status" value="1"/>
</dbReference>
<evidence type="ECO:0000256" key="8">
    <source>
        <dbReference type="ARBA" id="ARBA00022771"/>
    </source>
</evidence>
<reference evidence="20" key="1">
    <citation type="submission" date="2021-10" db="EMBL/GenBank/DDBJ databases">
        <title>De novo Genome Assembly of Clathrus columnatus (Basidiomycota, Fungi) Using Illumina and Nanopore Sequence Data.</title>
        <authorList>
            <person name="Ogiso-Tanaka E."/>
            <person name="Itagaki H."/>
            <person name="Hosoya T."/>
            <person name="Hosaka K."/>
        </authorList>
    </citation>
    <scope>NUCLEOTIDE SEQUENCE</scope>
    <source>
        <strain evidence="20">MO-923</strain>
    </source>
</reference>
<keyword evidence="9" id="KW-0833">Ubl conjugation pathway</keyword>
<evidence type="ECO:0000313" key="20">
    <source>
        <dbReference type="EMBL" id="GJJ14841.1"/>
    </source>
</evidence>
<evidence type="ECO:0000259" key="18">
    <source>
        <dbReference type="PROSITE" id="PS50235"/>
    </source>
</evidence>
<dbReference type="CDD" id="cd02658">
    <property type="entry name" value="Peptidase_C19B"/>
    <property type="match status" value="1"/>
</dbReference>
<dbReference type="GO" id="GO:0004843">
    <property type="term" value="F:cysteine-type deubiquitinase activity"/>
    <property type="evidence" value="ECO:0007669"/>
    <property type="project" value="UniProtKB-EC"/>
</dbReference>
<evidence type="ECO:0000256" key="6">
    <source>
        <dbReference type="ARBA" id="ARBA00022723"/>
    </source>
</evidence>
<evidence type="ECO:0000259" key="19">
    <source>
        <dbReference type="PROSITE" id="PS50271"/>
    </source>
</evidence>
<dbReference type="PANTHER" id="PTHR24006">
    <property type="entry name" value="UBIQUITIN CARBOXYL-TERMINAL HYDROLASE"/>
    <property type="match status" value="1"/>
</dbReference>
<evidence type="ECO:0000256" key="10">
    <source>
        <dbReference type="ARBA" id="ARBA00022801"/>
    </source>
</evidence>
<dbReference type="GO" id="GO:0005634">
    <property type="term" value="C:nucleus"/>
    <property type="evidence" value="ECO:0007669"/>
    <property type="project" value="TreeGrafter"/>
</dbReference>
<dbReference type="PROSITE" id="PS00973">
    <property type="entry name" value="USP_2"/>
    <property type="match status" value="1"/>
</dbReference>
<keyword evidence="10" id="KW-0378">Hydrolase</keyword>
<feature type="domain" description="UBA" evidence="17">
    <location>
        <begin position="1271"/>
        <end position="1311"/>
    </location>
</feature>
<dbReference type="InterPro" id="IPR015940">
    <property type="entry name" value="UBA"/>
</dbReference>
<dbReference type="InterPro" id="IPR038765">
    <property type="entry name" value="Papain-like_cys_pep_sf"/>
</dbReference>
<accession>A0AAV5AR35</accession>
<feature type="domain" description="UBP-type" evidence="19">
    <location>
        <begin position="748"/>
        <end position="857"/>
    </location>
</feature>
<dbReference type="Gene3D" id="3.90.70.10">
    <property type="entry name" value="Cysteine proteinases"/>
    <property type="match status" value="1"/>
</dbReference>
<dbReference type="FunFam" id="1.10.8.10:FF:000103">
    <property type="entry name" value="Ubiquitin carboxyl-terminal hydrolase"/>
    <property type="match status" value="1"/>
</dbReference>
<dbReference type="GO" id="GO:0016579">
    <property type="term" value="P:protein deubiquitination"/>
    <property type="evidence" value="ECO:0007669"/>
    <property type="project" value="InterPro"/>
</dbReference>
<dbReference type="InterPro" id="IPR013083">
    <property type="entry name" value="Znf_RING/FYVE/PHD"/>
</dbReference>
<dbReference type="Pfam" id="PF00627">
    <property type="entry name" value="UBA"/>
    <property type="match status" value="2"/>
</dbReference>
<protein>
    <recommendedName>
        <fullName evidence="4">Ubiquitin carboxyl-terminal hydrolase 14</fullName>
        <ecNumber evidence="3">3.4.19.12</ecNumber>
    </recommendedName>
    <alternativeName>
        <fullName evidence="13">Deubiquitinating enzyme 14</fullName>
    </alternativeName>
    <alternativeName>
        <fullName evidence="14">Ubiquitin thioesterase 14</fullName>
    </alternativeName>
    <alternativeName>
        <fullName evidence="15">Ubiquitin-specific-processing protease 14</fullName>
    </alternativeName>
</protein>
<dbReference type="SUPFAM" id="SSF57850">
    <property type="entry name" value="RING/U-box"/>
    <property type="match status" value="2"/>
</dbReference>
<dbReference type="CDD" id="cd14386">
    <property type="entry name" value="UBA2_UBP5"/>
    <property type="match status" value="1"/>
</dbReference>
<dbReference type="PROSITE" id="PS50271">
    <property type="entry name" value="ZF_UBP"/>
    <property type="match status" value="2"/>
</dbReference>
<dbReference type="PROSITE" id="PS50235">
    <property type="entry name" value="USP_3"/>
    <property type="match status" value="1"/>
</dbReference>
<keyword evidence="6" id="KW-0479">Metal-binding</keyword>
<dbReference type="SMART" id="SM00165">
    <property type="entry name" value="UBA"/>
    <property type="match status" value="2"/>
</dbReference>
<dbReference type="InterPro" id="IPR032675">
    <property type="entry name" value="LRR_dom_sf"/>
</dbReference>
<dbReference type="GO" id="GO:0006508">
    <property type="term" value="P:proteolysis"/>
    <property type="evidence" value="ECO:0007669"/>
    <property type="project" value="UniProtKB-KW"/>
</dbReference>
<dbReference type="SUPFAM" id="SSF46934">
    <property type="entry name" value="UBA-like"/>
    <property type="match status" value="1"/>
</dbReference>
<dbReference type="EC" id="3.4.19.12" evidence="3"/>
<dbReference type="Pfam" id="PF02148">
    <property type="entry name" value="zf-UBP"/>
    <property type="match status" value="1"/>
</dbReference>
<dbReference type="InterPro" id="IPR001607">
    <property type="entry name" value="Znf_UBP"/>
</dbReference>
<name>A0AAV5AR35_9AGAM</name>
<keyword evidence="21" id="KW-1185">Reference proteome</keyword>
<keyword evidence="11" id="KW-0788">Thiol protease</keyword>
<dbReference type="FunFam" id="3.30.40.10:FF:000396">
    <property type="entry name" value="Ubiquitin carboxyl-terminal hydrolase"/>
    <property type="match status" value="1"/>
</dbReference>
<dbReference type="Pfam" id="PF00443">
    <property type="entry name" value="UCH"/>
    <property type="match status" value="1"/>
</dbReference>
<dbReference type="GO" id="GO:0008270">
    <property type="term" value="F:zinc ion binding"/>
    <property type="evidence" value="ECO:0007669"/>
    <property type="project" value="UniProtKB-KW"/>
</dbReference>
<evidence type="ECO:0000256" key="7">
    <source>
        <dbReference type="ARBA" id="ARBA00022737"/>
    </source>
</evidence>
<dbReference type="InterPro" id="IPR018200">
    <property type="entry name" value="USP_CS"/>
</dbReference>
<dbReference type="EMBL" id="BPWL01000010">
    <property type="protein sequence ID" value="GJJ14841.1"/>
    <property type="molecule type" value="Genomic_DNA"/>
</dbReference>
<dbReference type="Proteomes" id="UP001050691">
    <property type="component" value="Unassembled WGS sequence"/>
</dbReference>
<evidence type="ECO:0000256" key="16">
    <source>
        <dbReference type="PROSITE-ProRule" id="PRU00502"/>
    </source>
</evidence>
<dbReference type="Gene3D" id="3.80.10.10">
    <property type="entry name" value="Ribonuclease Inhibitor"/>
    <property type="match status" value="1"/>
</dbReference>
<dbReference type="InterPro" id="IPR050164">
    <property type="entry name" value="Peptidase_C19"/>
</dbReference>
<comment type="similarity">
    <text evidence="2">Belongs to the peptidase C19 family.</text>
</comment>
<comment type="caution">
    <text evidence="20">The sequence shown here is derived from an EMBL/GenBank/DDBJ whole genome shotgun (WGS) entry which is preliminary data.</text>
</comment>
<evidence type="ECO:0000256" key="11">
    <source>
        <dbReference type="ARBA" id="ARBA00022807"/>
    </source>
</evidence>
<dbReference type="Gene3D" id="1.10.8.10">
    <property type="entry name" value="DNA helicase RuvA subunit, C-terminal domain"/>
    <property type="match status" value="2"/>
</dbReference>
<keyword evidence="7" id="KW-0677">Repeat</keyword>
<evidence type="ECO:0000256" key="15">
    <source>
        <dbReference type="ARBA" id="ARBA00032096"/>
    </source>
</evidence>
<dbReference type="CDD" id="cd14385">
    <property type="entry name" value="UBA1_spUBP14_like"/>
    <property type="match status" value="1"/>
</dbReference>
<evidence type="ECO:0000256" key="2">
    <source>
        <dbReference type="ARBA" id="ARBA00009085"/>
    </source>
</evidence>
<dbReference type="InterPro" id="IPR009060">
    <property type="entry name" value="UBA-like_sf"/>
</dbReference>
<dbReference type="Gene3D" id="3.30.40.10">
    <property type="entry name" value="Zinc/RING finger domain, C3HC4 (zinc finger)"/>
    <property type="match status" value="2"/>
</dbReference>
<gene>
    <name evidence="20" type="ORF">Clacol_009109</name>
</gene>
<evidence type="ECO:0000256" key="5">
    <source>
        <dbReference type="ARBA" id="ARBA00022670"/>
    </source>
</evidence>
<evidence type="ECO:0000256" key="3">
    <source>
        <dbReference type="ARBA" id="ARBA00012759"/>
    </source>
</evidence>
<evidence type="ECO:0000256" key="9">
    <source>
        <dbReference type="ARBA" id="ARBA00022786"/>
    </source>
</evidence>
<dbReference type="SMART" id="SM00290">
    <property type="entry name" value="ZnF_UBP"/>
    <property type="match status" value="2"/>
</dbReference>
<evidence type="ECO:0000313" key="21">
    <source>
        <dbReference type="Proteomes" id="UP001050691"/>
    </source>
</evidence>